<dbReference type="EMBL" id="LGRX02018953">
    <property type="protein sequence ID" value="KAK3259183.1"/>
    <property type="molecule type" value="Genomic_DNA"/>
</dbReference>
<reference evidence="2 3" key="1">
    <citation type="journal article" date="2015" name="Genome Biol. Evol.">
        <title>Comparative Genomics of a Bacterivorous Green Alga Reveals Evolutionary Causalities and Consequences of Phago-Mixotrophic Mode of Nutrition.</title>
        <authorList>
            <person name="Burns J.A."/>
            <person name="Paasch A."/>
            <person name="Narechania A."/>
            <person name="Kim E."/>
        </authorList>
    </citation>
    <scope>NUCLEOTIDE SEQUENCE [LARGE SCALE GENOMIC DNA]</scope>
    <source>
        <strain evidence="2">PLY_AMNH</strain>
    </source>
</reference>
<accession>A0AAE0FGV1</accession>
<comment type="caution">
    <text evidence="2">The sequence shown here is derived from an EMBL/GenBank/DDBJ whole genome shotgun (WGS) entry which is preliminary data.</text>
</comment>
<evidence type="ECO:0000313" key="1">
    <source>
        <dbReference type="EMBL" id="KAK3259142.1"/>
    </source>
</evidence>
<dbReference type="Proteomes" id="UP001190700">
    <property type="component" value="Unassembled WGS sequence"/>
</dbReference>
<dbReference type="EMBL" id="LGRX02018953">
    <property type="protein sequence ID" value="KAK3259142.1"/>
    <property type="molecule type" value="Genomic_DNA"/>
</dbReference>
<evidence type="ECO:0000313" key="3">
    <source>
        <dbReference type="Proteomes" id="UP001190700"/>
    </source>
</evidence>
<organism evidence="2 3">
    <name type="scientific">Cymbomonas tetramitiformis</name>
    <dbReference type="NCBI Taxonomy" id="36881"/>
    <lineage>
        <taxon>Eukaryota</taxon>
        <taxon>Viridiplantae</taxon>
        <taxon>Chlorophyta</taxon>
        <taxon>Pyramimonadophyceae</taxon>
        <taxon>Pyramimonadales</taxon>
        <taxon>Pyramimonadaceae</taxon>
        <taxon>Cymbomonas</taxon>
    </lineage>
</organism>
<reference evidence="2" key="2">
    <citation type="submission" date="2023-06" db="EMBL/GenBank/DDBJ databases">
        <title>Long-read-based genome assembly of the green algal bacterivore Cymbomonas tetramitiformis.</title>
        <authorList>
            <person name="Gyaltshen Y."/>
            <person name="Rozenberg A."/>
            <person name="Paasch A."/>
            <person name="Burns J.A."/>
            <person name="Warring S."/>
            <person name="Larson R."/>
            <person name="Maurer-Alcala X."/>
            <person name="Dacks J."/>
            <person name="Kim E."/>
        </authorList>
    </citation>
    <scope>NUCLEOTIDE SEQUENCE</scope>
    <source>
        <strain evidence="2">PLY_AMNH</strain>
    </source>
</reference>
<keyword evidence="3" id="KW-1185">Reference proteome</keyword>
<name>A0AAE0FGV1_9CHLO</name>
<gene>
    <name evidence="1" type="ORF">CYMTET_31802</name>
    <name evidence="2" type="ORF">CYMTET_31843</name>
</gene>
<protein>
    <submittedName>
        <fullName evidence="2">Uncharacterized protein</fullName>
    </submittedName>
</protein>
<dbReference type="AlphaFoldDB" id="A0AAE0FGV1"/>
<evidence type="ECO:0000313" key="2">
    <source>
        <dbReference type="EMBL" id="KAK3259183.1"/>
    </source>
</evidence>
<sequence length="641" mass="73957">MPADTMMADGAEAAEDSSLDMGWEAAFEAVLCQDANEQDCETNKDRVDLQGDSTAKTVDQDCETEKDPVGFQEDFTGLYNDMVNKLSEHYNVHPDIVERWFAPFECERRAQLLRDKYYNKPNSRGYDYFMKLLCHTRENGDKMRTPNYHVVNACFMLTKRNSSETTMQQRKPSKSSSISLQRLHPFLYRRDRLHLKVAWTVYKKLENNFENVKQCLECPETLMNCHHRFLDAVNSLYILISLVIDSDENTKKSCETVKKTVYDVATRAIQHLQEPTLEHYGLDKFRIATFYIYFVVCSVKNFDVELETALEDADTFRKVWVEGLSSRGLFIVYRPVIDEIPLGFVYALLSVWNVNKQSGESRRCLLPAEELFKVVWDIVLSDKDTDNINQPLSRKLYRDMGFSPCVLAAIRFLMDMPKGSSSGDCFYVRRYMKLLYWTRFKEKVSESVMVECIVYVCLKGLYIEEPGNPGNLSSALSLLRRLSESTLFTKNLPEKYLNMTAKLEDSVEKRLPSVNAFLKQYTESPIARLLDAMMKMMRVRKDGGTLSGNQSALLGNQDYHWKLYKDTAMGDIQAYTDSFDFVSTLVTTYSPMMIMPDDLKTVQTHFITRRSSLVTSGKKTVDMARAKRLLQILGKRPRSQT</sequence>
<proteinExistence type="predicted"/>